<keyword evidence="1" id="KW-0732">Signal</keyword>
<dbReference type="InterPro" id="IPR050440">
    <property type="entry name" value="Laminin/Netrin_ECM"/>
</dbReference>
<dbReference type="CDD" id="cd00055">
    <property type="entry name" value="EGF_Lam"/>
    <property type="match status" value="2"/>
</dbReference>
<dbReference type="Pfam" id="PF24973">
    <property type="entry name" value="EGF_LMN_ATRN"/>
    <property type="match status" value="1"/>
</dbReference>
<evidence type="ECO:0000256" key="9">
    <source>
        <dbReference type="PROSITE-ProRule" id="PRU00076"/>
    </source>
</evidence>
<dbReference type="EMBL" id="VCAZ01000070">
    <property type="protein sequence ID" value="TSO77760.1"/>
    <property type="molecule type" value="Genomic_DNA"/>
</dbReference>
<feature type="compositionally biased region" description="Low complexity" evidence="11">
    <location>
        <begin position="301"/>
        <end position="315"/>
    </location>
</feature>
<keyword evidence="5 10" id="KW-0424">Laminin EGF-like domain</keyword>
<evidence type="ECO:0000256" key="7">
    <source>
        <dbReference type="ARBA" id="ARBA00068906"/>
    </source>
</evidence>
<feature type="compositionally biased region" description="Pro residues" evidence="11">
    <location>
        <begin position="343"/>
        <end position="354"/>
    </location>
</feature>
<feature type="disulfide bond" evidence="10">
    <location>
        <begin position="505"/>
        <end position="517"/>
    </location>
</feature>
<reference evidence="14 15" key="1">
    <citation type="journal article" date="2019" name="Genome Biol. Evol.">
        <title>Whole-Genome Sequencing of the Giant Devil Catfish, Bagarius yarrelli.</title>
        <authorList>
            <person name="Jiang W."/>
            <person name="Lv Y."/>
            <person name="Cheng L."/>
            <person name="Yang K."/>
            <person name="Chao B."/>
            <person name="Wang X."/>
            <person name="Li Y."/>
            <person name="Pan X."/>
            <person name="You X."/>
            <person name="Zhang Y."/>
            <person name="Yang J."/>
            <person name="Li J."/>
            <person name="Zhang X."/>
            <person name="Liu S."/>
            <person name="Sun C."/>
            <person name="Yang J."/>
            <person name="Shi Q."/>
        </authorList>
    </citation>
    <scope>NUCLEOTIDE SEQUENCE [LARGE SCALE GENOMIC DNA]</scope>
    <source>
        <strain evidence="14">JWS20170419001</strain>
        <tissue evidence="14">Muscle</tissue>
    </source>
</reference>
<evidence type="ECO:0000259" key="12">
    <source>
        <dbReference type="PROSITE" id="PS50026"/>
    </source>
</evidence>
<feature type="disulfide bond" evidence="9">
    <location>
        <begin position="573"/>
        <end position="582"/>
    </location>
</feature>
<evidence type="ECO:0000256" key="2">
    <source>
        <dbReference type="ARBA" id="ARBA00022737"/>
    </source>
</evidence>
<dbReference type="FunFam" id="2.10.25.10:FF:000180">
    <property type="entry name" value="Netrin G2"/>
    <property type="match status" value="1"/>
</dbReference>
<feature type="region of interest" description="Disordered" evidence="11">
    <location>
        <begin position="393"/>
        <end position="439"/>
    </location>
</feature>
<dbReference type="InterPro" id="IPR056863">
    <property type="entry name" value="LMN_ATRN_NET-like_EGF"/>
</dbReference>
<evidence type="ECO:0000256" key="5">
    <source>
        <dbReference type="ARBA" id="ARBA00023292"/>
    </source>
</evidence>
<dbReference type="FunFam" id="2.10.25.10:FF:000439">
    <property type="entry name" value="Netrin G2"/>
    <property type="match status" value="1"/>
</dbReference>
<dbReference type="PANTHER" id="PTHR10574">
    <property type="entry name" value="NETRIN/LAMININ-RELATED"/>
    <property type="match status" value="1"/>
</dbReference>
<evidence type="ECO:0000256" key="3">
    <source>
        <dbReference type="ARBA" id="ARBA00023157"/>
    </source>
</evidence>
<feature type="disulfide bond" evidence="10">
    <location>
        <begin position="525"/>
        <end position="534"/>
    </location>
</feature>
<protein>
    <recommendedName>
        <fullName evidence="7">Netrin-G2</fullName>
    </recommendedName>
    <alternativeName>
        <fullName evidence="8">Laminet-2</fullName>
    </alternativeName>
</protein>
<evidence type="ECO:0000256" key="8">
    <source>
        <dbReference type="ARBA" id="ARBA00079146"/>
    </source>
</evidence>
<dbReference type="SUPFAM" id="SSF57196">
    <property type="entry name" value="EGF/Laminin"/>
    <property type="match status" value="2"/>
</dbReference>
<keyword evidence="2" id="KW-0677">Repeat</keyword>
<sequence>MQDSARSGRSLQWTAHNTTGQDCARCERGFKAKSWKPGSYLPTPNGSPNTSMDVVLSTAVSDTSFNETDDVTAMVAVSRQGMSASQSQANDPSSQTLIPLAPGVSCEVSQITTAVTPLMQLHNPKAVVQLSLVAPTVADVQTQKADPVVSPSGTAMVFTYGTDTVTEVINKVSPSAWAVSLMTEAGTRANGVLTPADDVIASALDAAAPTTISASLATDEVAKTTKVTNNTILTATGGIVLPALESMKTVPFDASSPKPPLPDIFYSDVLVPEPKDLDVAVPEDFPPDLTLPVASAPKVSSSAVAPPEASLSEAPTLKSPPTEMDAPEGVPQIPTSKFNYFDPIPPTKAPPPDVPSLNPSASKLSPLDAAGPKAPPTTNVDLLSDAILSDKKEKLETAKPRHHDKEKNKSEDTKTHKKGKSKQYEEENIQKNNHKGKEYERKEHGKQDCECYGHSNRCSYIDFINIVTCVSCKHNTRGQNCQHCRLGYFRNASAELDDENVCIECNCNQLGSLHARCNETGFCQCREGTTGQKCEDCLPGYNWKQGCVQNVCDDELLFCLNGGTCFQNQKCICPSEFKGVLCEQERCDGEKGCNGSPACYLSLLTVLLCFFANNVLKASA</sequence>
<dbReference type="PROSITE" id="PS50027">
    <property type="entry name" value="EGF_LAM_2"/>
    <property type="match status" value="1"/>
</dbReference>
<organism evidence="14 15">
    <name type="scientific">Bagarius yarrelli</name>
    <name type="common">Goonch</name>
    <name type="synonym">Bagrus yarrelli</name>
    <dbReference type="NCBI Taxonomy" id="175774"/>
    <lineage>
        <taxon>Eukaryota</taxon>
        <taxon>Metazoa</taxon>
        <taxon>Chordata</taxon>
        <taxon>Craniata</taxon>
        <taxon>Vertebrata</taxon>
        <taxon>Euteleostomi</taxon>
        <taxon>Actinopterygii</taxon>
        <taxon>Neopterygii</taxon>
        <taxon>Teleostei</taxon>
        <taxon>Ostariophysi</taxon>
        <taxon>Siluriformes</taxon>
        <taxon>Sisoridae</taxon>
        <taxon>Sisorinae</taxon>
        <taxon>Bagarius</taxon>
    </lineage>
</organism>
<feature type="compositionally biased region" description="Basic and acidic residues" evidence="11">
    <location>
        <begin position="393"/>
        <end position="414"/>
    </location>
</feature>
<feature type="domain" description="EGF-like" evidence="12">
    <location>
        <begin position="548"/>
        <end position="583"/>
    </location>
</feature>
<keyword evidence="9" id="KW-0245">EGF-like domain</keyword>
<evidence type="ECO:0000256" key="11">
    <source>
        <dbReference type="SAM" id="MobiDB-lite"/>
    </source>
</evidence>
<name>A0A556UFK8_BAGYA</name>
<dbReference type="OrthoDB" id="9981301at2759"/>
<feature type="region of interest" description="Disordered" evidence="11">
    <location>
        <begin position="301"/>
        <end position="381"/>
    </location>
</feature>
<evidence type="ECO:0000313" key="14">
    <source>
        <dbReference type="EMBL" id="TSO77760.1"/>
    </source>
</evidence>
<dbReference type="GO" id="GO:0007409">
    <property type="term" value="P:axonogenesis"/>
    <property type="evidence" value="ECO:0007669"/>
    <property type="project" value="TreeGrafter"/>
</dbReference>
<keyword evidence="15" id="KW-1185">Reference proteome</keyword>
<comment type="caution">
    <text evidence="9">Lacks conserved residue(s) required for the propagation of feature annotation.</text>
</comment>
<evidence type="ECO:0000313" key="15">
    <source>
        <dbReference type="Proteomes" id="UP000319801"/>
    </source>
</evidence>
<accession>A0A556UFK8</accession>
<proteinExistence type="predicted"/>
<keyword evidence="3 9" id="KW-1015">Disulfide bond</keyword>
<evidence type="ECO:0000259" key="13">
    <source>
        <dbReference type="PROSITE" id="PS50027"/>
    </source>
</evidence>
<comment type="subunit">
    <text evidence="6">Interacts with LRRC4.</text>
</comment>
<dbReference type="InterPro" id="IPR000742">
    <property type="entry name" value="EGF"/>
</dbReference>
<dbReference type="GO" id="GO:0009888">
    <property type="term" value="P:tissue development"/>
    <property type="evidence" value="ECO:0007669"/>
    <property type="project" value="TreeGrafter"/>
</dbReference>
<dbReference type="GO" id="GO:0009887">
    <property type="term" value="P:animal organ morphogenesis"/>
    <property type="evidence" value="ECO:0007669"/>
    <property type="project" value="TreeGrafter"/>
</dbReference>
<gene>
    <name evidence="14" type="ORF">Baya_9727</name>
</gene>
<keyword evidence="4" id="KW-0325">Glycoprotein</keyword>
<dbReference type="FunFam" id="2.10.25.10:FF:000112">
    <property type="entry name" value="Netrin G1"/>
    <property type="match status" value="1"/>
</dbReference>
<dbReference type="Proteomes" id="UP000319801">
    <property type="component" value="Unassembled WGS sequence"/>
</dbReference>
<dbReference type="PROSITE" id="PS00022">
    <property type="entry name" value="EGF_1"/>
    <property type="match status" value="1"/>
</dbReference>
<dbReference type="Pfam" id="PF00053">
    <property type="entry name" value="EGF_laminin"/>
    <property type="match status" value="1"/>
</dbReference>
<dbReference type="SMART" id="SM00180">
    <property type="entry name" value="EGF_Lam"/>
    <property type="match status" value="2"/>
</dbReference>
<feature type="domain" description="Laminin EGF-like" evidence="13">
    <location>
        <begin position="505"/>
        <end position="554"/>
    </location>
</feature>
<evidence type="ECO:0000256" key="4">
    <source>
        <dbReference type="ARBA" id="ARBA00023180"/>
    </source>
</evidence>
<evidence type="ECO:0000256" key="6">
    <source>
        <dbReference type="ARBA" id="ARBA00065506"/>
    </source>
</evidence>
<dbReference type="PANTHER" id="PTHR10574:SF27">
    <property type="entry name" value="NETRIN-G2"/>
    <property type="match status" value="1"/>
</dbReference>
<dbReference type="PROSITE" id="PS50026">
    <property type="entry name" value="EGF_3"/>
    <property type="match status" value="1"/>
</dbReference>
<feature type="compositionally biased region" description="Basic and acidic residues" evidence="11">
    <location>
        <begin position="422"/>
        <end position="439"/>
    </location>
</feature>
<evidence type="ECO:0000256" key="1">
    <source>
        <dbReference type="ARBA" id="ARBA00022729"/>
    </source>
</evidence>
<dbReference type="PROSITE" id="PS01248">
    <property type="entry name" value="EGF_LAM_1"/>
    <property type="match status" value="1"/>
</dbReference>
<dbReference type="AlphaFoldDB" id="A0A556UFK8"/>
<evidence type="ECO:0000256" key="10">
    <source>
        <dbReference type="PROSITE-ProRule" id="PRU00460"/>
    </source>
</evidence>
<dbReference type="Gene3D" id="2.10.25.10">
    <property type="entry name" value="Laminin"/>
    <property type="match status" value="4"/>
</dbReference>
<comment type="caution">
    <text evidence="14">The sequence shown here is derived from an EMBL/GenBank/DDBJ whole genome shotgun (WGS) entry which is preliminary data.</text>
</comment>
<dbReference type="InterPro" id="IPR002049">
    <property type="entry name" value="LE_dom"/>
</dbReference>